<dbReference type="Pfam" id="PF05973">
    <property type="entry name" value="Gp49"/>
    <property type="match status" value="1"/>
</dbReference>
<keyword evidence="2" id="KW-1185">Reference proteome</keyword>
<dbReference type="InterPro" id="IPR014056">
    <property type="entry name" value="TypeIITA-like_toxin_pred"/>
</dbReference>
<dbReference type="PIRSF" id="PIRSF028744">
    <property type="entry name" value="Addict_mod_HI1419"/>
    <property type="match status" value="1"/>
</dbReference>
<reference evidence="1" key="1">
    <citation type="journal article" date="2015" name="ISME J.">
        <title>Draft Genome Sequence of Streptomyces incarnatus NRRL8089, which Produces the Nucleoside Antibiotic Sinefungin.</title>
        <authorList>
            <person name="Oshima K."/>
            <person name="Hattori M."/>
            <person name="Shimizu H."/>
            <person name="Fukuda K."/>
            <person name="Nemoto M."/>
            <person name="Inagaki K."/>
            <person name="Tamura T."/>
        </authorList>
    </citation>
    <scope>NUCLEOTIDE SEQUENCE</scope>
    <source>
        <strain evidence="1">FACHB-1277</strain>
    </source>
</reference>
<dbReference type="InterPro" id="IPR009241">
    <property type="entry name" value="HigB-like"/>
</dbReference>
<gene>
    <name evidence="1" type="ORF">H6F44_21375</name>
</gene>
<evidence type="ECO:0000313" key="1">
    <source>
        <dbReference type="EMBL" id="MBD2152650.1"/>
    </source>
</evidence>
<dbReference type="NCBIfam" id="TIGR02683">
    <property type="entry name" value="upstrm_HI1419"/>
    <property type="match status" value="1"/>
</dbReference>
<dbReference type="Proteomes" id="UP000631421">
    <property type="component" value="Unassembled WGS sequence"/>
</dbReference>
<name>A0A926UYT5_9CYAN</name>
<reference evidence="1" key="2">
    <citation type="submission" date="2020-08" db="EMBL/GenBank/DDBJ databases">
        <authorList>
            <person name="Chen M."/>
            <person name="Teng W."/>
            <person name="Zhao L."/>
            <person name="Hu C."/>
            <person name="Zhou Y."/>
            <person name="Han B."/>
            <person name="Song L."/>
            <person name="Shu W."/>
        </authorList>
    </citation>
    <scope>NUCLEOTIDE SEQUENCE</scope>
    <source>
        <strain evidence="1">FACHB-1277</strain>
    </source>
</reference>
<organism evidence="1 2">
    <name type="scientific">Pseudanabaena cinerea FACHB-1277</name>
    <dbReference type="NCBI Taxonomy" id="2949581"/>
    <lineage>
        <taxon>Bacteria</taxon>
        <taxon>Bacillati</taxon>
        <taxon>Cyanobacteriota</taxon>
        <taxon>Cyanophyceae</taxon>
        <taxon>Pseudanabaenales</taxon>
        <taxon>Pseudanabaenaceae</taxon>
        <taxon>Pseudanabaena</taxon>
        <taxon>Pseudanabaena cinerea</taxon>
    </lineage>
</organism>
<proteinExistence type="predicted"/>
<dbReference type="EMBL" id="JACJPY010000128">
    <property type="protein sequence ID" value="MBD2152650.1"/>
    <property type="molecule type" value="Genomic_DNA"/>
</dbReference>
<dbReference type="PANTHER" id="PTHR41791">
    <property type="entry name" value="SSL7039 PROTEIN"/>
    <property type="match status" value="1"/>
</dbReference>
<dbReference type="PANTHER" id="PTHR41791:SF1">
    <property type="entry name" value="SSL7039 PROTEIN"/>
    <property type="match status" value="1"/>
</dbReference>
<evidence type="ECO:0000313" key="2">
    <source>
        <dbReference type="Proteomes" id="UP000631421"/>
    </source>
</evidence>
<sequence length="114" mass="13431">MEARPQEVIFYTTEEDERPFELWLESLRDRQARARIKARLDRVENGNFGDYKPVGSGVMELRIDYGQGYRIYFAQAGETIVLLLCGGDKNTQNQDIIRAKHYWVDFQRRENANL</sequence>
<accession>A0A926UYT5</accession>
<dbReference type="AlphaFoldDB" id="A0A926UYT5"/>
<comment type="caution">
    <text evidence="1">The sequence shown here is derived from an EMBL/GenBank/DDBJ whole genome shotgun (WGS) entry which is preliminary data.</text>
</comment>
<protein>
    <submittedName>
        <fullName evidence="1">Type II toxin-antitoxin system RelE/ParE family toxin</fullName>
    </submittedName>
</protein>
<dbReference type="RefSeq" id="WP_190353115.1">
    <property type="nucleotide sequence ID" value="NZ_JACJPY010000128.1"/>
</dbReference>